<evidence type="ECO:0000256" key="1">
    <source>
        <dbReference type="ARBA" id="ARBA00004196"/>
    </source>
</evidence>
<dbReference type="GO" id="GO:0022857">
    <property type="term" value="F:transmembrane transporter activity"/>
    <property type="evidence" value="ECO:0007669"/>
    <property type="project" value="InterPro"/>
</dbReference>
<dbReference type="InterPro" id="IPR050465">
    <property type="entry name" value="UPF0194_transport"/>
</dbReference>
<evidence type="ECO:0000256" key="3">
    <source>
        <dbReference type="ARBA" id="ARBA00023054"/>
    </source>
</evidence>
<comment type="subcellular location">
    <subcellularLocation>
        <location evidence="1">Cell envelope</location>
    </subcellularLocation>
</comment>
<dbReference type="GO" id="GO:0030313">
    <property type="term" value="C:cell envelope"/>
    <property type="evidence" value="ECO:0007669"/>
    <property type="project" value="UniProtKB-SubCell"/>
</dbReference>
<feature type="domain" description="YknX-like C-terminal permuted SH3-like" evidence="5">
    <location>
        <begin position="330"/>
        <end position="397"/>
    </location>
</feature>
<feature type="coiled-coil region" evidence="4">
    <location>
        <begin position="101"/>
        <end position="128"/>
    </location>
</feature>
<sequence length="398" mass="43322">MRFSLKTLLWGTLLIAVAMVGVSAMFPKPVDVQVSAVVSGPLRVTVQEDGKTRIREKYTVSAPVSGRLSRIELNEGDFITEKTLLAVILPSDPAILDKRTAAEANARVQAAESAVRRAQSRQQQARINLELSESKFDRAKRLRPEGAISQEEYDIAKSERLAAAQAIETASFDSEIASFELKMAKAALDQFSADDVEVTVEPFEIYSPITGRVLRVLQESSTVVAVGTPLIEVGDPRNLEMEIDVLSTDAVKIQSGAEVTIEHWGGGSPLKGNVRVVEPGAFTKISSLGVEEQRVNVIADFNEPPERIATLGDGYRIEARITVNQLDNAILVPNSSLFRHDRRWHVLAVEKGKAMLKPVETGLQNESQTQIVGGLAEGDSVIEYPSDKLSPGTAVRVL</sequence>
<dbReference type="PANTHER" id="PTHR32347">
    <property type="entry name" value="EFFLUX SYSTEM COMPONENT YKNX-RELATED"/>
    <property type="match status" value="1"/>
</dbReference>
<comment type="caution">
    <text evidence="6">The sequence shown here is derived from an EMBL/GenBank/DDBJ whole genome shotgun (WGS) entry which is preliminary data.</text>
</comment>
<accession>A0A5C6EAR4</accession>
<evidence type="ECO:0000256" key="2">
    <source>
        <dbReference type="ARBA" id="ARBA00009477"/>
    </source>
</evidence>
<dbReference type="SUPFAM" id="SSF111369">
    <property type="entry name" value="HlyD-like secretion proteins"/>
    <property type="match status" value="1"/>
</dbReference>
<protein>
    <submittedName>
        <fullName evidence="6">Macrolide export protein MacA</fullName>
    </submittedName>
</protein>
<dbReference type="RefSeq" id="WP_146598647.1">
    <property type="nucleotide sequence ID" value="NZ_SJPY01000001.1"/>
</dbReference>
<dbReference type="EMBL" id="SJPY01000001">
    <property type="protein sequence ID" value="TWU46052.1"/>
    <property type="molecule type" value="Genomic_DNA"/>
</dbReference>
<dbReference type="InterPro" id="IPR006143">
    <property type="entry name" value="RND_pump_MFP"/>
</dbReference>
<dbReference type="Gene3D" id="1.10.287.470">
    <property type="entry name" value="Helix hairpin bin"/>
    <property type="match status" value="1"/>
</dbReference>
<name>A0A5C6EAR4_9BACT</name>
<dbReference type="Pfam" id="PF25989">
    <property type="entry name" value="YknX_C"/>
    <property type="match status" value="1"/>
</dbReference>
<gene>
    <name evidence="6" type="primary">macA_1</name>
    <name evidence="6" type="ORF">Q31b_12300</name>
</gene>
<dbReference type="NCBIfam" id="TIGR01730">
    <property type="entry name" value="RND_mfp"/>
    <property type="match status" value="1"/>
</dbReference>
<reference evidence="6 7" key="1">
    <citation type="submission" date="2019-02" db="EMBL/GenBank/DDBJ databases">
        <title>Deep-cultivation of Planctomycetes and their phenomic and genomic characterization uncovers novel biology.</title>
        <authorList>
            <person name="Wiegand S."/>
            <person name="Jogler M."/>
            <person name="Boedeker C."/>
            <person name="Pinto D."/>
            <person name="Vollmers J."/>
            <person name="Rivas-Marin E."/>
            <person name="Kohn T."/>
            <person name="Peeters S.H."/>
            <person name="Heuer A."/>
            <person name="Rast P."/>
            <person name="Oberbeckmann S."/>
            <person name="Bunk B."/>
            <person name="Jeske O."/>
            <person name="Meyerdierks A."/>
            <person name="Storesund J.E."/>
            <person name="Kallscheuer N."/>
            <person name="Luecker S."/>
            <person name="Lage O.M."/>
            <person name="Pohl T."/>
            <person name="Merkel B.J."/>
            <person name="Hornburger P."/>
            <person name="Mueller R.-W."/>
            <person name="Bruemmer F."/>
            <person name="Labrenz M."/>
            <person name="Spormann A.M."/>
            <person name="Op Den Camp H."/>
            <person name="Overmann J."/>
            <person name="Amann R."/>
            <person name="Jetten M.S.M."/>
            <person name="Mascher T."/>
            <person name="Medema M.H."/>
            <person name="Devos D.P."/>
            <person name="Kaster A.-K."/>
            <person name="Ovreas L."/>
            <person name="Rohde M."/>
            <person name="Galperin M.Y."/>
            <person name="Jogler C."/>
        </authorList>
    </citation>
    <scope>NUCLEOTIDE SEQUENCE [LARGE SCALE GENOMIC DNA]</scope>
    <source>
        <strain evidence="6 7">Q31b</strain>
    </source>
</reference>
<proteinExistence type="inferred from homology"/>
<dbReference type="GO" id="GO:0016020">
    <property type="term" value="C:membrane"/>
    <property type="evidence" value="ECO:0007669"/>
    <property type="project" value="InterPro"/>
</dbReference>
<evidence type="ECO:0000256" key="4">
    <source>
        <dbReference type="SAM" id="Coils"/>
    </source>
</evidence>
<dbReference type="Gene3D" id="2.40.30.170">
    <property type="match status" value="1"/>
</dbReference>
<evidence type="ECO:0000313" key="7">
    <source>
        <dbReference type="Proteomes" id="UP000315471"/>
    </source>
</evidence>
<organism evidence="6 7">
    <name type="scientific">Novipirellula aureliae</name>
    <dbReference type="NCBI Taxonomy" id="2527966"/>
    <lineage>
        <taxon>Bacteria</taxon>
        <taxon>Pseudomonadati</taxon>
        <taxon>Planctomycetota</taxon>
        <taxon>Planctomycetia</taxon>
        <taxon>Pirellulales</taxon>
        <taxon>Pirellulaceae</taxon>
        <taxon>Novipirellula</taxon>
    </lineage>
</organism>
<dbReference type="Gene3D" id="2.40.420.20">
    <property type="match status" value="1"/>
</dbReference>
<evidence type="ECO:0000313" key="6">
    <source>
        <dbReference type="EMBL" id="TWU46052.1"/>
    </source>
</evidence>
<dbReference type="OrthoDB" id="9791520at2"/>
<keyword evidence="3 4" id="KW-0175">Coiled coil</keyword>
<dbReference type="InterPro" id="IPR058637">
    <property type="entry name" value="YknX-like_C"/>
</dbReference>
<dbReference type="Gene3D" id="2.40.50.100">
    <property type="match status" value="1"/>
</dbReference>
<comment type="similarity">
    <text evidence="2">Belongs to the membrane fusion protein (MFP) (TC 8.A.1) family.</text>
</comment>
<dbReference type="PANTHER" id="PTHR32347:SF29">
    <property type="entry name" value="UPF0194 MEMBRANE PROTEIN YBHG"/>
    <property type="match status" value="1"/>
</dbReference>
<keyword evidence="7" id="KW-1185">Reference proteome</keyword>
<dbReference type="Proteomes" id="UP000315471">
    <property type="component" value="Unassembled WGS sequence"/>
</dbReference>
<dbReference type="AlphaFoldDB" id="A0A5C6EAR4"/>
<evidence type="ECO:0000259" key="5">
    <source>
        <dbReference type="Pfam" id="PF25989"/>
    </source>
</evidence>